<evidence type="ECO:0000256" key="11">
    <source>
        <dbReference type="ARBA" id="ARBA00083876"/>
    </source>
</evidence>
<keyword evidence="6" id="KW-0862">Zinc</keyword>
<evidence type="ECO:0000256" key="1">
    <source>
        <dbReference type="ARBA" id="ARBA00001946"/>
    </source>
</evidence>
<dbReference type="CDD" id="cd06133">
    <property type="entry name" value="ERI-1_3'hExo_like"/>
    <property type="match status" value="1"/>
</dbReference>
<keyword evidence="4 12" id="KW-0863">Zinc-finger</keyword>
<accession>A0A670K862</accession>
<dbReference type="InterPro" id="IPR013520">
    <property type="entry name" value="Ribonucl_H"/>
</dbReference>
<dbReference type="Proteomes" id="UP000472272">
    <property type="component" value="Chromosome 14"/>
</dbReference>
<gene>
    <name evidence="15" type="primary">ERI2</name>
</gene>
<name>A0A670K862_PODMU</name>
<dbReference type="InterPro" id="IPR047201">
    <property type="entry name" value="ERI-1_3'hExo-like"/>
</dbReference>
<dbReference type="SUPFAM" id="SSF53098">
    <property type="entry name" value="Ribonuclease H-like"/>
    <property type="match status" value="1"/>
</dbReference>
<keyword evidence="7" id="KW-0269">Exonuclease</keyword>
<dbReference type="SMART" id="SM00479">
    <property type="entry name" value="EXOIII"/>
    <property type="match status" value="1"/>
</dbReference>
<proteinExistence type="inferred from homology"/>
<dbReference type="InterPro" id="IPR010666">
    <property type="entry name" value="Znf_GRF"/>
</dbReference>
<dbReference type="Ensembl" id="ENSPMRT00000032866.1">
    <property type="protein sequence ID" value="ENSPMRP00000030982.1"/>
    <property type="gene ID" value="ENSPMRG00000020075.1"/>
</dbReference>
<dbReference type="GO" id="GO:0000175">
    <property type="term" value="F:3'-5'-RNA exonuclease activity"/>
    <property type="evidence" value="ECO:0007669"/>
    <property type="project" value="InterPro"/>
</dbReference>
<feature type="domain" description="GRF-type" evidence="14">
    <location>
        <begin position="662"/>
        <end position="708"/>
    </location>
</feature>
<dbReference type="GeneTree" id="ENSGT00530000063205"/>
<organism evidence="15 16">
    <name type="scientific">Podarcis muralis</name>
    <name type="common">Wall lizard</name>
    <name type="synonym">Lacerta muralis</name>
    <dbReference type="NCBI Taxonomy" id="64176"/>
    <lineage>
        <taxon>Eukaryota</taxon>
        <taxon>Metazoa</taxon>
        <taxon>Chordata</taxon>
        <taxon>Craniata</taxon>
        <taxon>Vertebrata</taxon>
        <taxon>Euteleostomi</taxon>
        <taxon>Lepidosauria</taxon>
        <taxon>Squamata</taxon>
        <taxon>Bifurcata</taxon>
        <taxon>Unidentata</taxon>
        <taxon>Episquamata</taxon>
        <taxon>Laterata</taxon>
        <taxon>Lacertibaenia</taxon>
        <taxon>Lacertidae</taxon>
        <taxon>Podarcis</taxon>
    </lineage>
</organism>
<feature type="region of interest" description="Disordered" evidence="13">
    <location>
        <begin position="333"/>
        <end position="352"/>
    </location>
</feature>
<dbReference type="FunFam" id="3.30.420.10:FF:000062">
    <property type="entry name" value="ERI1 exoribonuclease 2 isoform X1"/>
    <property type="match status" value="1"/>
</dbReference>
<keyword evidence="5" id="KW-0378">Hydrolase</keyword>
<sequence length="749" mass="83007">MLPDVWNKPPFCPFPPFIPFFELRVNRLQVGPLAFHYQLSQLFSTLFLKGFGNLRPESRSLGYPPKYCSAIERLNLPVCVCIFIFYFYFCRQLGIIRRISKTSPGGQNHGKPKLRQLFDYLVIIDFESTCWKEGRKCYTQEIIEFPAVLLNTLNGEIESEFHMYVQPQEHPILSEFCTELTGIKQNQVDEGVPLHICLSQFSKWIQKMQKEKNIVFSSGHSSEGKLCAFVTWSDWDLGVCLQYECKRKQLRKPDVLNSWIDLRATYKLFYCRKPHGLNGALQDVGIIFAGREHSGLDDSRNTARLAWKMICDGCVMKITKSLDKAPPAKNSIARFLSPKPTEGSPLGSNDGAEMSCLDESKNAGVTTGIKNNKENQQQEFSPVHLHRNTHVLSRDALKTDGYSSVQSCLVERLSSPLGSFQPSHNSLGIQSGLNNRHPISNSSVHNPGLVLVSTTLSSVSISDIDISTTPDCLSALANWEDVALIPASQDDESLQQEDDPNHKTSLTVEEKMDLNESHTMNLGSKSVADATLNLELPKSVVYQSPSTTIYNISIAPNKFLDTSAFKLPTAKASAASIDVLNGTPFRLSSKAHKRKPSSPKSVPPAKKPPFIVYEDKGATPSTSQLVRRLGSYRVPSGVLNSSVNLNQPLKAAETGRVTPPLCRCGRRARRLNVSNGGPNHGKAFYSCPVGKQAGNRKGCGYFIWEHTLQKEKLTLPTSSALGLPGPGHSFSSSGNSEKKTLVLRPSMRT</sequence>
<keyword evidence="8" id="KW-0460">Magnesium</keyword>
<evidence type="ECO:0000256" key="8">
    <source>
        <dbReference type="ARBA" id="ARBA00022842"/>
    </source>
</evidence>
<dbReference type="InterPro" id="IPR036397">
    <property type="entry name" value="RNaseH_sf"/>
</dbReference>
<evidence type="ECO:0000256" key="12">
    <source>
        <dbReference type="PROSITE-ProRule" id="PRU01343"/>
    </source>
</evidence>
<dbReference type="GO" id="GO:0008270">
    <property type="term" value="F:zinc ion binding"/>
    <property type="evidence" value="ECO:0007669"/>
    <property type="project" value="UniProtKB-KW"/>
</dbReference>
<evidence type="ECO:0000256" key="9">
    <source>
        <dbReference type="ARBA" id="ARBA00038042"/>
    </source>
</evidence>
<dbReference type="OMA" id="RAFFCCP"/>
<dbReference type="Pfam" id="PF00929">
    <property type="entry name" value="RNase_T"/>
    <property type="match status" value="1"/>
</dbReference>
<evidence type="ECO:0000256" key="6">
    <source>
        <dbReference type="ARBA" id="ARBA00022833"/>
    </source>
</evidence>
<dbReference type="PROSITE" id="PS51999">
    <property type="entry name" value="ZF_GRF"/>
    <property type="match status" value="1"/>
</dbReference>
<keyword evidence="3" id="KW-0479">Metal-binding</keyword>
<dbReference type="InterPro" id="IPR012337">
    <property type="entry name" value="RNaseH-like_sf"/>
</dbReference>
<evidence type="ECO:0000256" key="3">
    <source>
        <dbReference type="ARBA" id="ARBA00022723"/>
    </source>
</evidence>
<evidence type="ECO:0000256" key="7">
    <source>
        <dbReference type="ARBA" id="ARBA00022839"/>
    </source>
</evidence>
<protein>
    <recommendedName>
        <fullName evidence="10">ERI1 exoribonuclease 2</fullName>
    </recommendedName>
    <alternativeName>
        <fullName evidence="11">Exonuclease domain-containing protein 1</fullName>
    </alternativeName>
</protein>
<keyword evidence="2" id="KW-0540">Nuclease</keyword>
<evidence type="ECO:0000256" key="4">
    <source>
        <dbReference type="ARBA" id="ARBA00022771"/>
    </source>
</evidence>
<keyword evidence="16" id="KW-1185">Reference proteome</keyword>
<evidence type="ECO:0000256" key="10">
    <source>
        <dbReference type="ARBA" id="ARBA00068097"/>
    </source>
</evidence>
<evidence type="ECO:0000313" key="15">
    <source>
        <dbReference type="Ensembl" id="ENSPMRP00000030982.1"/>
    </source>
</evidence>
<dbReference type="AlphaFoldDB" id="A0A670K862"/>
<reference evidence="15" key="2">
    <citation type="submission" date="2025-08" db="UniProtKB">
        <authorList>
            <consortium name="Ensembl"/>
        </authorList>
    </citation>
    <scope>IDENTIFICATION</scope>
</reference>
<dbReference type="Gene3D" id="3.30.420.10">
    <property type="entry name" value="Ribonuclease H-like superfamily/Ribonuclease H"/>
    <property type="match status" value="1"/>
</dbReference>
<evidence type="ECO:0000256" key="13">
    <source>
        <dbReference type="SAM" id="MobiDB-lite"/>
    </source>
</evidence>
<evidence type="ECO:0000259" key="14">
    <source>
        <dbReference type="PROSITE" id="PS51999"/>
    </source>
</evidence>
<evidence type="ECO:0000256" key="2">
    <source>
        <dbReference type="ARBA" id="ARBA00022722"/>
    </source>
</evidence>
<comment type="similarity">
    <text evidence="9">Belongs to the ERI2 family.</text>
</comment>
<dbReference type="GO" id="GO:0003676">
    <property type="term" value="F:nucleic acid binding"/>
    <property type="evidence" value="ECO:0007669"/>
    <property type="project" value="InterPro"/>
</dbReference>
<evidence type="ECO:0000313" key="16">
    <source>
        <dbReference type="Proteomes" id="UP000472272"/>
    </source>
</evidence>
<feature type="region of interest" description="Disordered" evidence="13">
    <location>
        <begin position="587"/>
        <end position="609"/>
    </location>
</feature>
<dbReference type="PANTHER" id="PTHR23044:SF61">
    <property type="entry name" value="3'-5' EXORIBONUCLEASE 1-RELATED"/>
    <property type="match status" value="1"/>
</dbReference>
<reference evidence="15 16" key="1">
    <citation type="journal article" date="2019" name="Proc. Natl. Acad. Sci. U.S.A.">
        <title>Regulatory changes in pterin and carotenoid genes underlie balanced color polymorphisms in the wall lizard.</title>
        <authorList>
            <person name="Andrade P."/>
            <person name="Pinho C."/>
            <person name="Perez I de Lanuza G."/>
            <person name="Afonso S."/>
            <person name="Brejcha J."/>
            <person name="Rubin C.J."/>
            <person name="Wallerman O."/>
            <person name="Pereira P."/>
            <person name="Sabatino S.J."/>
            <person name="Bellati A."/>
            <person name="Pellitteri-Rosa D."/>
            <person name="Bosakova Z."/>
            <person name="Bunikis I."/>
            <person name="Carretero M.A."/>
            <person name="Feiner N."/>
            <person name="Marsik P."/>
            <person name="Pauperio F."/>
            <person name="Salvi D."/>
            <person name="Soler L."/>
            <person name="While G.M."/>
            <person name="Uller T."/>
            <person name="Font E."/>
            <person name="Andersson L."/>
            <person name="Carneiro M."/>
        </authorList>
    </citation>
    <scope>NUCLEOTIDE SEQUENCE</scope>
</reference>
<feature type="region of interest" description="Disordered" evidence="13">
    <location>
        <begin position="724"/>
        <end position="749"/>
    </location>
</feature>
<dbReference type="Pfam" id="PF06839">
    <property type="entry name" value="Zn_ribbon_GRF"/>
    <property type="match status" value="1"/>
</dbReference>
<dbReference type="InterPro" id="IPR051274">
    <property type="entry name" value="3-5_Exoribonuclease"/>
</dbReference>
<evidence type="ECO:0000256" key="5">
    <source>
        <dbReference type="ARBA" id="ARBA00022801"/>
    </source>
</evidence>
<comment type="cofactor">
    <cofactor evidence="1">
        <name>Mg(2+)</name>
        <dbReference type="ChEBI" id="CHEBI:18420"/>
    </cofactor>
</comment>
<reference evidence="15" key="3">
    <citation type="submission" date="2025-09" db="UniProtKB">
        <authorList>
            <consortium name="Ensembl"/>
        </authorList>
    </citation>
    <scope>IDENTIFICATION</scope>
</reference>
<dbReference type="PANTHER" id="PTHR23044">
    <property type="entry name" value="3'-5' EXONUCLEASE ERI1-RELATED"/>
    <property type="match status" value="1"/>
</dbReference>